<dbReference type="SMART" id="SM00065">
    <property type="entry name" value="GAF"/>
    <property type="match status" value="1"/>
</dbReference>
<evidence type="ECO:0000256" key="11">
    <source>
        <dbReference type="SAM" id="Phobius"/>
    </source>
</evidence>
<dbReference type="InterPro" id="IPR036097">
    <property type="entry name" value="HisK_dim/P_sf"/>
</dbReference>
<feature type="transmembrane region" description="Helical" evidence="11">
    <location>
        <begin position="122"/>
        <end position="141"/>
    </location>
</feature>
<dbReference type="Gene3D" id="3.30.565.10">
    <property type="entry name" value="Histidine kinase-like ATPase, C-terminal domain"/>
    <property type="match status" value="1"/>
</dbReference>
<dbReference type="InterPro" id="IPR035965">
    <property type="entry name" value="PAS-like_dom_sf"/>
</dbReference>
<dbReference type="SUPFAM" id="SSF55785">
    <property type="entry name" value="PYP-like sensor domain (PAS domain)"/>
    <property type="match status" value="1"/>
</dbReference>
<dbReference type="Gene3D" id="3.30.450.20">
    <property type="entry name" value="PAS domain"/>
    <property type="match status" value="1"/>
</dbReference>
<evidence type="ECO:0000259" key="12">
    <source>
        <dbReference type="PROSITE" id="PS50109"/>
    </source>
</evidence>
<keyword evidence="11" id="KW-1133">Transmembrane helix</keyword>
<keyword evidence="7" id="KW-0067">ATP-binding</keyword>
<keyword evidence="3 9" id="KW-0597">Phosphoprotein</keyword>
<evidence type="ECO:0000256" key="4">
    <source>
        <dbReference type="ARBA" id="ARBA00022679"/>
    </source>
</evidence>
<name>A0A178M419_9CHLR</name>
<dbReference type="PANTHER" id="PTHR43065">
    <property type="entry name" value="SENSOR HISTIDINE KINASE"/>
    <property type="match status" value="1"/>
</dbReference>
<dbReference type="GO" id="GO:0000155">
    <property type="term" value="F:phosphorelay sensor kinase activity"/>
    <property type="evidence" value="ECO:0007669"/>
    <property type="project" value="InterPro"/>
</dbReference>
<dbReference type="InterPro" id="IPR029016">
    <property type="entry name" value="GAF-like_dom_sf"/>
</dbReference>
<dbReference type="RefSeq" id="WP_066790293.1">
    <property type="nucleotide sequence ID" value="NZ_LWQS01000082.1"/>
</dbReference>
<evidence type="ECO:0000256" key="10">
    <source>
        <dbReference type="SAM" id="Coils"/>
    </source>
</evidence>
<dbReference type="NCBIfam" id="TIGR00229">
    <property type="entry name" value="sensory_box"/>
    <property type="match status" value="1"/>
</dbReference>
<evidence type="ECO:0000256" key="7">
    <source>
        <dbReference type="ARBA" id="ARBA00022840"/>
    </source>
</evidence>
<dbReference type="EMBL" id="LWQS01000082">
    <property type="protein sequence ID" value="OAN42823.1"/>
    <property type="molecule type" value="Genomic_DNA"/>
</dbReference>
<feature type="transmembrane region" description="Helical" evidence="11">
    <location>
        <begin position="153"/>
        <end position="171"/>
    </location>
</feature>
<evidence type="ECO:0000256" key="1">
    <source>
        <dbReference type="ARBA" id="ARBA00000085"/>
    </source>
</evidence>
<dbReference type="Pfam" id="PF00072">
    <property type="entry name" value="Response_reg"/>
    <property type="match status" value="1"/>
</dbReference>
<feature type="domain" description="Histidine kinase" evidence="12">
    <location>
        <begin position="498"/>
        <end position="725"/>
    </location>
</feature>
<dbReference type="InterPro" id="IPR003594">
    <property type="entry name" value="HATPase_dom"/>
</dbReference>
<dbReference type="InterPro" id="IPR004358">
    <property type="entry name" value="Sig_transdc_His_kin-like_C"/>
</dbReference>
<feature type="modified residue" description="4-aspartylphosphate" evidence="9">
    <location>
        <position position="795"/>
    </location>
</feature>
<feature type="transmembrane region" description="Helical" evidence="11">
    <location>
        <begin position="52"/>
        <end position="69"/>
    </location>
</feature>
<evidence type="ECO:0000256" key="6">
    <source>
        <dbReference type="ARBA" id="ARBA00022777"/>
    </source>
</evidence>
<dbReference type="InterPro" id="IPR011006">
    <property type="entry name" value="CheY-like_superfamily"/>
</dbReference>
<dbReference type="AlphaFoldDB" id="A0A178M419"/>
<comment type="catalytic activity">
    <reaction evidence="1">
        <text>ATP + protein L-histidine = ADP + protein N-phospho-L-histidine.</text>
        <dbReference type="EC" id="2.7.13.3"/>
    </reaction>
</comment>
<evidence type="ECO:0000256" key="2">
    <source>
        <dbReference type="ARBA" id="ARBA00012438"/>
    </source>
</evidence>
<dbReference type="InterPro" id="IPR013767">
    <property type="entry name" value="PAS_fold"/>
</dbReference>
<dbReference type="GO" id="GO:0006355">
    <property type="term" value="P:regulation of DNA-templated transcription"/>
    <property type="evidence" value="ECO:0007669"/>
    <property type="project" value="InterPro"/>
</dbReference>
<keyword evidence="5" id="KW-0547">Nucleotide-binding</keyword>
<dbReference type="OrthoDB" id="5287570at2"/>
<dbReference type="Pfam" id="PF00989">
    <property type="entry name" value="PAS"/>
    <property type="match status" value="1"/>
</dbReference>
<dbReference type="PRINTS" id="PR00344">
    <property type="entry name" value="BCTRLSENSOR"/>
</dbReference>
<gene>
    <name evidence="14" type="ORF">A6A03_03655</name>
</gene>
<dbReference type="InterPro" id="IPR003018">
    <property type="entry name" value="GAF"/>
</dbReference>
<evidence type="ECO:0000256" key="3">
    <source>
        <dbReference type="ARBA" id="ARBA00022553"/>
    </source>
</evidence>
<evidence type="ECO:0000256" key="5">
    <source>
        <dbReference type="ARBA" id="ARBA00022741"/>
    </source>
</evidence>
<accession>A0A178M419</accession>
<protein>
    <recommendedName>
        <fullName evidence="2">histidine kinase</fullName>
        <ecNumber evidence="2">2.7.13.3</ecNumber>
    </recommendedName>
</protein>
<feature type="coiled-coil region" evidence="10">
    <location>
        <begin position="185"/>
        <end position="212"/>
    </location>
</feature>
<dbReference type="CDD" id="cd00082">
    <property type="entry name" value="HisKA"/>
    <property type="match status" value="1"/>
</dbReference>
<dbReference type="InterPro" id="IPR003661">
    <property type="entry name" value="HisK_dim/P_dom"/>
</dbReference>
<dbReference type="SMART" id="SM00387">
    <property type="entry name" value="HATPase_c"/>
    <property type="match status" value="1"/>
</dbReference>
<feature type="transmembrane region" description="Helical" evidence="11">
    <location>
        <begin position="81"/>
        <end position="110"/>
    </location>
</feature>
<keyword evidence="11" id="KW-0472">Membrane</keyword>
<dbReference type="Pfam" id="PF00512">
    <property type="entry name" value="HisKA"/>
    <property type="match status" value="1"/>
</dbReference>
<dbReference type="SUPFAM" id="SSF55874">
    <property type="entry name" value="ATPase domain of HSP90 chaperone/DNA topoisomerase II/histidine kinase"/>
    <property type="match status" value="1"/>
</dbReference>
<evidence type="ECO:0000256" key="9">
    <source>
        <dbReference type="PROSITE-ProRule" id="PRU00169"/>
    </source>
</evidence>
<feature type="transmembrane region" description="Helical" evidence="11">
    <location>
        <begin position="22"/>
        <end position="40"/>
    </location>
</feature>
<dbReference type="CDD" id="cd00156">
    <property type="entry name" value="REC"/>
    <property type="match status" value="1"/>
</dbReference>
<dbReference type="SMART" id="SM00448">
    <property type="entry name" value="REC"/>
    <property type="match status" value="1"/>
</dbReference>
<dbReference type="InterPro" id="IPR001789">
    <property type="entry name" value="Sig_transdc_resp-reg_receiver"/>
</dbReference>
<dbReference type="SMART" id="SM00388">
    <property type="entry name" value="HisKA"/>
    <property type="match status" value="1"/>
</dbReference>
<dbReference type="SUPFAM" id="SSF55781">
    <property type="entry name" value="GAF domain-like"/>
    <property type="match status" value="1"/>
</dbReference>
<proteinExistence type="predicted"/>
<dbReference type="PROSITE" id="PS50109">
    <property type="entry name" value="HIS_KIN"/>
    <property type="match status" value="1"/>
</dbReference>
<reference evidence="14 15" key="1">
    <citation type="submission" date="2016-04" db="EMBL/GenBank/DDBJ databases">
        <title>Chloroflexus islandicus sp. nov., a thermophilic filamentous anoxygenic phototrophic bacterium from geyser Strokkur (Iceland).</title>
        <authorList>
            <person name="Gaisin V.A."/>
            <person name="Kalashnikov A.M."/>
            <person name="Sukhacheva M.V."/>
            <person name="Grouzdev D.S."/>
            <person name="Ivanov T.M."/>
            <person name="Kuznetsov B."/>
            <person name="Gorlenko V.M."/>
        </authorList>
    </citation>
    <scope>NUCLEOTIDE SEQUENCE [LARGE SCALE GENOMIC DNA]</scope>
    <source>
        <strain evidence="15">isl-2</strain>
    </source>
</reference>
<comment type="caution">
    <text evidence="14">The sequence shown here is derived from an EMBL/GenBank/DDBJ whole genome shotgun (WGS) entry which is preliminary data.</text>
</comment>
<dbReference type="SMART" id="SM00091">
    <property type="entry name" value="PAS"/>
    <property type="match status" value="1"/>
</dbReference>
<keyword evidence="15" id="KW-1185">Reference proteome</keyword>
<dbReference type="Proteomes" id="UP000078287">
    <property type="component" value="Unassembled WGS sequence"/>
</dbReference>
<dbReference type="Gene3D" id="3.30.450.40">
    <property type="match status" value="1"/>
</dbReference>
<dbReference type="PROSITE" id="PS50110">
    <property type="entry name" value="RESPONSE_REGULATORY"/>
    <property type="match status" value="1"/>
</dbReference>
<dbReference type="SUPFAM" id="SSF52172">
    <property type="entry name" value="CheY-like"/>
    <property type="match status" value="1"/>
</dbReference>
<dbReference type="GO" id="GO:0005524">
    <property type="term" value="F:ATP binding"/>
    <property type="evidence" value="ECO:0007669"/>
    <property type="project" value="UniProtKB-KW"/>
</dbReference>
<dbReference type="InterPro" id="IPR036890">
    <property type="entry name" value="HATPase_C_sf"/>
</dbReference>
<sequence length="866" mass="94771">MDAFTDPSSPSTERMRQHTAQLLRFLIWLALLSVIGYTVLSPIDPSLMPQRLIIVAPLIAALLAAFWLLRQQRVWQASLLVISSLWLTLTGSAAISGGILAPAFAALPIVVVMTGMLFGQRGTWIVAILSVATGVIFTLFADRLPQPPIPHSRLSWSVTYTLYLLLSAYIINQLISHFRQSLHDTDKELNERRTVEKQLRDSEEKLARLFDSAPFAMLIVRINDELILNANAACREFFELSSEQIIKQPIRRLSRSQLSERWPAIAEALEKQGTISGVEFSFQRNDRAPGFAQLAAELIELPEGLCAVVAFQDVTPLRYANERLAELAARQEQLATLAREALANTDLNTLFATAAEQTAQTLRLSGIELVELDLDRQPCVRAKWGNAPEELLPSEVFRDLPNDHPGWNRLPPSLAERIGGMAMYGAGMPIRGNERLFGVLLAYAQHPLDTEAIFFLRGVANVLAVAIERFNAEQERRRIETQMLQTQKLESLGLLAGGIAHDFNNLLTGIMGHTSLALLDLPSNHELQPHLAAINQASQRAAELCSQLLAYAGRGQRSLESVDLSALVHEMGNILRLPANRSGQVTLTYDLASDLPAIVVEASQIRQIVLNLITNAIEAIGERSGTVTISTGVTTLTATDLRRLNLTPSIAPGKYVTLTVSDTGIGMDESTQRRIFDPFFSTKPKGHGLGLAAVQGIVRRHHGAIRVESTPGLGSTFTVYLQAANTATPALTAAATAPIILTGTALIVDDDAAVRGTITRILERAGMVTLEAADGRTALSLLSESAMNIDIVLVDLAIPGMNGLELLEAIRRQLPCLPVLLMSGNAEQITNNPLPINQYTDFLPKPYRSRDLLEKLSLLLQRTTIR</sequence>
<dbReference type="PANTHER" id="PTHR43065:SF46">
    <property type="entry name" value="C4-DICARBOXYLATE TRANSPORT SENSOR PROTEIN DCTB"/>
    <property type="match status" value="1"/>
</dbReference>
<evidence type="ECO:0000313" key="14">
    <source>
        <dbReference type="EMBL" id="OAN42823.1"/>
    </source>
</evidence>
<dbReference type="EC" id="2.7.13.3" evidence="2"/>
<dbReference type="SUPFAM" id="SSF47384">
    <property type="entry name" value="Homodimeric domain of signal transducing histidine kinase"/>
    <property type="match status" value="1"/>
</dbReference>
<feature type="domain" description="Response regulatory" evidence="13">
    <location>
        <begin position="744"/>
        <end position="860"/>
    </location>
</feature>
<keyword evidence="10" id="KW-0175">Coiled coil</keyword>
<dbReference type="InterPro" id="IPR000014">
    <property type="entry name" value="PAS"/>
</dbReference>
<dbReference type="Gene3D" id="3.40.50.2300">
    <property type="match status" value="1"/>
</dbReference>
<keyword evidence="8" id="KW-0902">Two-component regulatory system</keyword>
<evidence type="ECO:0000313" key="15">
    <source>
        <dbReference type="Proteomes" id="UP000078287"/>
    </source>
</evidence>
<evidence type="ECO:0000256" key="8">
    <source>
        <dbReference type="ARBA" id="ARBA00023012"/>
    </source>
</evidence>
<keyword evidence="11" id="KW-0812">Transmembrane</keyword>
<organism evidence="14 15">
    <name type="scientific">Chloroflexus islandicus</name>
    <dbReference type="NCBI Taxonomy" id="1707952"/>
    <lineage>
        <taxon>Bacteria</taxon>
        <taxon>Bacillati</taxon>
        <taxon>Chloroflexota</taxon>
        <taxon>Chloroflexia</taxon>
        <taxon>Chloroflexales</taxon>
        <taxon>Chloroflexineae</taxon>
        <taxon>Chloroflexaceae</taxon>
        <taxon>Chloroflexus</taxon>
    </lineage>
</organism>
<keyword evidence="4" id="KW-0808">Transferase</keyword>
<evidence type="ECO:0000259" key="13">
    <source>
        <dbReference type="PROSITE" id="PS50110"/>
    </source>
</evidence>
<dbReference type="Gene3D" id="1.10.287.130">
    <property type="match status" value="1"/>
</dbReference>
<dbReference type="STRING" id="1707952.A6A03_03655"/>
<dbReference type="Pfam" id="PF02518">
    <property type="entry name" value="HATPase_c"/>
    <property type="match status" value="1"/>
</dbReference>
<keyword evidence="6 14" id="KW-0418">Kinase</keyword>
<dbReference type="InterPro" id="IPR005467">
    <property type="entry name" value="His_kinase_dom"/>
</dbReference>